<dbReference type="GO" id="GO:0016780">
    <property type="term" value="F:phosphotransferase activity, for other substituted phosphate groups"/>
    <property type="evidence" value="ECO:0007669"/>
    <property type="project" value="InterPro"/>
</dbReference>
<dbReference type="OrthoDB" id="116551at2"/>
<keyword evidence="3" id="KW-1133">Transmembrane helix</keyword>
<feature type="transmembrane region" description="Helical" evidence="3">
    <location>
        <begin position="52"/>
        <end position="69"/>
    </location>
</feature>
<dbReference type="InterPro" id="IPR000462">
    <property type="entry name" value="CDP-OH_P_trans"/>
</dbReference>
<keyword evidence="3" id="KW-0812">Transmembrane</keyword>
<feature type="transmembrane region" description="Helical" evidence="3">
    <location>
        <begin position="97"/>
        <end position="124"/>
    </location>
</feature>
<evidence type="ECO:0000256" key="3">
    <source>
        <dbReference type="SAM" id="Phobius"/>
    </source>
</evidence>
<dbReference type="InterPro" id="IPR048254">
    <property type="entry name" value="CDP_ALCOHOL_P_TRANSF_CS"/>
</dbReference>
<protein>
    <submittedName>
        <fullName evidence="4">CDP-alcohol phosphatidyltransferase</fullName>
    </submittedName>
</protein>
<gene>
    <name evidence="4" type="ORF">A9Q02_17970</name>
</gene>
<dbReference type="InterPro" id="IPR043130">
    <property type="entry name" value="CDP-OH_PTrfase_TM_dom"/>
</dbReference>
<keyword evidence="1 2" id="KW-0808">Transferase</keyword>
<reference evidence="4 5" key="1">
    <citation type="submission" date="2016-05" db="EMBL/GenBank/DDBJ databases">
        <authorList>
            <person name="Lavstsen T."/>
            <person name="Jespersen J.S."/>
        </authorList>
    </citation>
    <scope>NUCLEOTIDE SEQUENCE [LARGE SCALE GENOMIC DNA]</scope>
    <source>
        <strain evidence="4 5">B7-9</strain>
    </source>
</reference>
<organism evidence="4 5">
    <name type="scientific">Candidatus Chloroploca asiatica</name>
    <dbReference type="NCBI Taxonomy" id="1506545"/>
    <lineage>
        <taxon>Bacteria</taxon>
        <taxon>Bacillati</taxon>
        <taxon>Chloroflexota</taxon>
        <taxon>Chloroflexia</taxon>
        <taxon>Chloroflexales</taxon>
        <taxon>Chloroflexineae</taxon>
        <taxon>Oscillochloridaceae</taxon>
        <taxon>Candidatus Chloroploca</taxon>
    </lineage>
</organism>
<evidence type="ECO:0000256" key="1">
    <source>
        <dbReference type="ARBA" id="ARBA00022679"/>
    </source>
</evidence>
<comment type="similarity">
    <text evidence="2">Belongs to the CDP-alcohol phosphatidyltransferase class-I family.</text>
</comment>
<feature type="transmembrane region" description="Helical" evidence="3">
    <location>
        <begin position="169"/>
        <end position="186"/>
    </location>
</feature>
<feature type="transmembrane region" description="Helical" evidence="3">
    <location>
        <begin position="26"/>
        <end position="46"/>
    </location>
</feature>
<dbReference type="Pfam" id="PF01066">
    <property type="entry name" value="CDP-OH_P_transf"/>
    <property type="match status" value="1"/>
</dbReference>
<keyword evidence="3" id="KW-0472">Membrane</keyword>
<name>A0A2H3KUK1_9CHLR</name>
<dbReference type="Gene3D" id="1.20.120.1760">
    <property type="match status" value="1"/>
</dbReference>
<evidence type="ECO:0000313" key="4">
    <source>
        <dbReference type="EMBL" id="PDV97542.1"/>
    </source>
</evidence>
<dbReference type="RefSeq" id="WP_097654368.1">
    <property type="nucleotide sequence ID" value="NZ_LYXE01000129.1"/>
</dbReference>
<sequence length="212" mass="22824">MMPFLARFRAIYEERSLPLGRVCMRLGLTPDALTYLSLGLSVGAGYVLSRGWFAWGVAVILLVGLADVLDGATARAGGTASEYGTVLDHVTDRYAEAFILGGIMLSGVVEPGWVLFALVGMLMASYVRARAEATHKIVSCNVGFAGRQEKLGLLILGLLLHPLFPQFNLLHWAIIAIGVASHITAVQRLRYTRQMLVGANDHRDLSQGSGVA</sequence>
<accession>A0A2H3KUK1</accession>
<dbReference type="GO" id="GO:0016020">
    <property type="term" value="C:membrane"/>
    <property type="evidence" value="ECO:0007669"/>
    <property type="project" value="InterPro"/>
</dbReference>
<evidence type="ECO:0000313" key="5">
    <source>
        <dbReference type="Proteomes" id="UP000220922"/>
    </source>
</evidence>
<comment type="caution">
    <text evidence="4">The sequence shown here is derived from an EMBL/GenBank/DDBJ whole genome shotgun (WGS) entry which is preliminary data.</text>
</comment>
<proteinExistence type="inferred from homology"/>
<dbReference type="PROSITE" id="PS00379">
    <property type="entry name" value="CDP_ALCOHOL_P_TRANSF"/>
    <property type="match status" value="1"/>
</dbReference>
<dbReference type="EMBL" id="LYXE01000129">
    <property type="protein sequence ID" value="PDV97542.1"/>
    <property type="molecule type" value="Genomic_DNA"/>
</dbReference>
<keyword evidence="5" id="KW-1185">Reference proteome</keyword>
<dbReference type="AlphaFoldDB" id="A0A2H3KUK1"/>
<dbReference type="GO" id="GO:0008654">
    <property type="term" value="P:phospholipid biosynthetic process"/>
    <property type="evidence" value="ECO:0007669"/>
    <property type="project" value="InterPro"/>
</dbReference>
<dbReference type="Proteomes" id="UP000220922">
    <property type="component" value="Unassembled WGS sequence"/>
</dbReference>
<evidence type="ECO:0000256" key="2">
    <source>
        <dbReference type="RuleBase" id="RU003750"/>
    </source>
</evidence>